<dbReference type="SUPFAM" id="SSF54897">
    <property type="entry name" value="Protease propeptides/inhibitors"/>
    <property type="match status" value="1"/>
</dbReference>
<keyword evidence="2" id="KW-0862">Zinc</keyword>
<evidence type="ECO:0000256" key="2">
    <source>
        <dbReference type="ARBA" id="ARBA00022833"/>
    </source>
</evidence>
<gene>
    <name evidence="3" type="ORF">Anas_04939</name>
</gene>
<feature type="non-terminal residue" evidence="3">
    <location>
        <position position="103"/>
    </location>
</feature>
<dbReference type="Gene3D" id="3.30.70.340">
    <property type="entry name" value="Metallocarboxypeptidase-like"/>
    <property type="match status" value="1"/>
</dbReference>
<feature type="non-terminal residue" evidence="3">
    <location>
        <position position="1"/>
    </location>
</feature>
<keyword evidence="4" id="KW-1185">Reference proteome</keyword>
<proteinExistence type="predicted"/>
<evidence type="ECO:0000313" key="3">
    <source>
        <dbReference type="EMBL" id="KAB7497741.1"/>
    </source>
</evidence>
<name>A0A5N5SU60_9CRUS</name>
<reference evidence="3 4" key="1">
    <citation type="journal article" date="2019" name="PLoS Biol.">
        <title>Sex chromosomes control vertical transmission of feminizing Wolbachia symbionts in an isopod.</title>
        <authorList>
            <person name="Becking T."/>
            <person name="Chebbi M.A."/>
            <person name="Giraud I."/>
            <person name="Moumen B."/>
            <person name="Laverre T."/>
            <person name="Caubet Y."/>
            <person name="Peccoud J."/>
            <person name="Gilbert C."/>
            <person name="Cordaux R."/>
        </authorList>
    </citation>
    <scope>NUCLEOTIDE SEQUENCE [LARGE SCALE GENOMIC DNA]</scope>
    <source>
        <strain evidence="3">ANa2</strain>
        <tissue evidence="3">Whole body excluding digestive tract and cuticle</tissue>
    </source>
</reference>
<dbReference type="EMBL" id="SEYY01019962">
    <property type="protein sequence ID" value="KAB7497741.1"/>
    <property type="molecule type" value="Genomic_DNA"/>
</dbReference>
<keyword evidence="1" id="KW-0479">Metal-binding</keyword>
<dbReference type="AlphaFoldDB" id="A0A5N5SU60"/>
<comment type="caution">
    <text evidence="3">The sequence shown here is derived from an EMBL/GenBank/DDBJ whole genome shotgun (WGS) entry which is preliminary data.</text>
</comment>
<evidence type="ECO:0000313" key="4">
    <source>
        <dbReference type="Proteomes" id="UP000326759"/>
    </source>
</evidence>
<dbReference type="GO" id="GO:0046872">
    <property type="term" value="F:metal ion binding"/>
    <property type="evidence" value="ECO:0007669"/>
    <property type="project" value="UniProtKB-KW"/>
</dbReference>
<dbReference type="Proteomes" id="UP000326759">
    <property type="component" value="Unassembled WGS sequence"/>
</dbReference>
<protein>
    <submittedName>
        <fullName evidence="3">Uncharacterized protein</fullName>
    </submittedName>
</protein>
<evidence type="ECO:0000256" key="1">
    <source>
        <dbReference type="ARBA" id="ARBA00022723"/>
    </source>
</evidence>
<organism evidence="3 4">
    <name type="scientific">Armadillidium nasatum</name>
    <dbReference type="NCBI Taxonomy" id="96803"/>
    <lineage>
        <taxon>Eukaryota</taxon>
        <taxon>Metazoa</taxon>
        <taxon>Ecdysozoa</taxon>
        <taxon>Arthropoda</taxon>
        <taxon>Crustacea</taxon>
        <taxon>Multicrustacea</taxon>
        <taxon>Malacostraca</taxon>
        <taxon>Eumalacostraca</taxon>
        <taxon>Peracarida</taxon>
        <taxon>Isopoda</taxon>
        <taxon>Oniscidea</taxon>
        <taxon>Crinocheta</taxon>
        <taxon>Armadillidiidae</taxon>
        <taxon>Armadillidium</taxon>
    </lineage>
</organism>
<accession>A0A5N5SU60</accession>
<dbReference type="InterPro" id="IPR036990">
    <property type="entry name" value="M14A-like_propep"/>
</dbReference>
<sequence length="103" mass="11832">YEVTLEGVVNNEDEFFESYLKISPDEEIEIIHEDPIKGGVQVLVSPRTKDIFLNALKDQKIDHKLVVEDVGRVSRGQDIPMIIITESIRRKKNKNKPVIFIEA</sequence>